<dbReference type="PANTHER" id="PTHR36441:SF1">
    <property type="entry name" value="DUF503 DOMAIN-CONTAINING PROTEIN"/>
    <property type="match status" value="1"/>
</dbReference>
<evidence type="ECO:0000313" key="1">
    <source>
        <dbReference type="EMBL" id="PIE62744.1"/>
    </source>
</evidence>
<organism evidence="1 2">
    <name type="scientific">Desulfobacter postgatei</name>
    <dbReference type="NCBI Taxonomy" id="2293"/>
    <lineage>
        <taxon>Bacteria</taxon>
        <taxon>Pseudomonadati</taxon>
        <taxon>Thermodesulfobacteriota</taxon>
        <taxon>Desulfobacteria</taxon>
        <taxon>Desulfobacterales</taxon>
        <taxon>Desulfobacteraceae</taxon>
        <taxon>Desulfobacter</taxon>
    </lineage>
</organism>
<proteinExistence type="predicted"/>
<evidence type="ECO:0008006" key="3">
    <source>
        <dbReference type="Google" id="ProtNLM"/>
    </source>
</evidence>
<dbReference type="Proteomes" id="UP000231203">
    <property type="component" value="Unassembled WGS sequence"/>
</dbReference>
<sequence length="101" mass="11382">MVVGTGQIKLRLFEVHSLKAKRSIVKSMISKLQNRFNISVAETSLNDSHDWAEIGFALVGKDVRTINSKIDKVFNMADKLGLAMIADTHMEIIHYCADYSR</sequence>
<name>A0A2G6MRQ4_9BACT</name>
<dbReference type="Gene3D" id="3.30.70.1120">
    <property type="entry name" value="TT1725-like"/>
    <property type="match status" value="1"/>
</dbReference>
<dbReference type="Pfam" id="PF04456">
    <property type="entry name" value="DUF503"/>
    <property type="match status" value="1"/>
</dbReference>
<dbReference type="PANTHER" id="PTHR36441">
    <property type="entry name" value="HYPOTHETICAL CYTOSOLIC PROTEIN"/>
    <property type="match status" value="1"/>
</dbReference>
<accession>A0A2G6MRQ4</accession>
<comment type="caution">
    <text evidence="1">The sequence shown here is derived from an EMBL/GenBank/DDBJ whole genome shotgun (WGS) entry which is preliminary data.</text>
</comment>
<dbReference type="InterPro" id="IPR007546">
    <property type="entry name" value="DUF503"/>
</dbReference>
<reference evidence="1 2" key="1">
    <citation type="submission" date="2017-10" db="EMBL/GenBank/DDBJ databases">
        <title>Novel microbial diversity and functional potential in the marine mammal oral microbiome.</title>
        <authorList>
            <person name="Dudek N.K."/>
            <person name="Sun C.L."/>
            <person name="Burstein D."/>
            <person name="Kantor R.S."/>
            <person name="Aliaga Goltsman D.S."/>
            <person name="Bik E.M."/>
            <person name="Thomas B.C."/>
            <person name="Banfield J.F."/>
            <person name="Relman D.A."/>
        </authorList>
    </citation>
    <scope>NUCLEOTIDE SEQUENCE [LARGE SCALE GENOMIC DNA]</scope>
    <source>
        <strain evidence="1">DOLJORAL78_47_202</strain>
    </source>
</reference>
<dbReference type="EMBL" id="PDTI01000031">
    <property type="protein sequence ID" value="PIE62744.1"/>
    <property type="molecule type" value="Genomic_DNA"/>
</dbReference>
<evidence type="ECO:0000313" key="2">
    <source>
        <dbReference type="Proteomes" id="UP000231203"/>
    </source>
</evidence>
<protein>
    <recommendedName>
        <fullName evidence="3">DUF503 domain-containing protein</fullName>
    </recommendedName>
</protein>
<dbReference type="AlphaFoldDB" id="A0A2G6MRQ4"/>
<dbReference type="InterPro" id="IPR036746">
    <property type="entry name" value="TT1725-like_sf"/>
</dbReference>
<gene>
    <name evidence="1" type="ORF">CSA25_03685</name>
</gene>
<dbReference type="SUPFAM" id="SSF103007">
    <property type="entry name" value="Hypothetical protein TT1725"/>
    <property type="match status" value="1"/>
</dbReference>